<dbReference type="Gene3D" id="3.90.370.10">
    <property type="entry name" value="Tissue inhibitor of metalloproteinase-1. Chain B, domain 1"/>
    <property type="match status" value="1"/>
</dbReference>
<comment type="subcellular location">
    <subcellularLocation>
        <location evidence="1">Secreted</location>
    </subcellularLocation>
</comment>
<evidence type="ECO:0000256" key="5">
    <source>
        <dbReference type="ARBA" id="ARBA00022553"/>
    </source>
</evidence>
<evidence type="ECO:0000256" key="14">
    <source>
        <dbReference type="ARBA" id="ARBA00023215"/>
    </source>
</evidence>
<evidence type="ECO:0000256" key="10">
    <source>
        <dbReference type="ARBA" id="ARBA00022833"/>
    </source>
</evidence>
<feature type="disulfide bond" evidence="18">
    <location>
        <begin position="21"/>
        <end position="85"/>
    </location>
</feature>
<dbReference type="Gene3D" id="2.40.50.120">
    <property type="match status" value="1"/>
</dbReference>
<keyword evidence="5" id="KW-0597">Phosphoprotein</keyword>
<organism evidence="21">
    <name type="scientific">Plethodon cinereus</name>
    <name type="common">red-backed salamander</name>
    <dbReference type="NCBI Taxonomy" id="141976"/>
    <lineage>
        <taxon>Eukaryota</taxon>
        <taxon>Metazoa</taxon>
        <taxon>Chordata</taxon>
        <taxon>Craniata</taxon>
        <taxon>Vertebrata</taxon>
        <taxon>Euteleostomi</taxon>
        <taxon>Amphibia</taxon>
        <taxon>Batrachia</taxon>
        <taxon>Caudata</taxon>
        <taxon>Salamandroidea</taxon>
        <taxon>Plethodontidae</taxon>
        <taxon>Plethodontinae</taxon>
        <taxon>Plethodon</taxon>
    </lineage>
</organism>
<dbReference type="InterPro" id="IPR008993">
    <property type="entry name" value="TIMP-like_OB-fold"/>
</dbReference>
<keyword evidence="10 17" id="KW-0862">Zinc</keyword>
<evidence type="ECO:0000256" key="12">
    <source>
        <dbReference type="ARBA" id="ARBA00023157"/>
    </source>
</evidence>
<keyword evidence="6" id="KW-0483">Metalloprotease inhibitor</keyword>
<feature type="disulfide bond" evidence="18">
    <location>
        <begin position="141"/>
        <end position="186"/>
    </location>
</feature>
<reference evidence="21" key="1">
    <citation type="submission" date="2014-01" db="EMBL/GenBank/DDBJ databases">
        <title>Proteomic analyses of courtship pheromones in the redback salamander, Plethodon cinereus.</title>
        <authorList>
            <person name="Wilburn D.B."/>
            <person name="Bowen K.E."/>
            <person name="Feldhoff P.W."/>
            <person name="Feldhoff R.C."/>
        </authorList>
    </citation>
    <scope>NUCLEOTIDE SEQUENCE</scope>
    <source>
        <tissue evidence="21">Mental gland</tissue>
    </source>
</reference>
<feature type="disulfide bond" evidence="18">
    <location>
        <begin position="23"/>
        <end position="114"/>
    </location>
</feature>
<evidence type="ECO:0000256" key="4">
    <source>
        <dbReference type="ARBA" id="ARBA00022525"/>
    </source>
</evidence>
<dbReference type="GO" id="GO:0009725">
    <property type="term" value="P:response to hormone"/>
    <property type="evidence" value="ECO:0007669"/>
    <property type="project" value="TreeGrafter"/>
</dbReference>
<dbReference type="GO" id="GO:0051045">
    <property type="term" value="P:negative regulation of membrane protein ectodomain proteolysis"/>
    <property type="evidence" value="ECO:0007669"/>
    <property type="project" value="TreeGrafter"/>
</dbReference>
<evidence type="ECO:0000256" key="19">
    <source>
        <dbReference type="SAM" id="SignalP"/>
    </source>
</evidence>
<dbReference type="GO" id="GO:0034097">
    <property type="term" value="P:response to cytokine"/>
    <property type="evidence" value="ECO:0007669"/>
    <property type="project" value="TreeGrafter"/>
</dbReference>
<dbReference type="AlphaFoldDB" id="W8PWP8"/>
<evidence type="ECO:0000256" key="16">
    <source>
        <dbReference type="ARBA" id="ARBA00030100"/>
    </source>
</evidence>
<dbReference type="PANTHER" id="PTHR11844">
    <property type="entry name" value="METALLOPROTEASE INHIBITOR"/>
    <property type="match status" value="1"/>
</dbReference>
<evidence type="ECO:0000256" key="6">
    <source>
        <dbReference type="ARBA" id="ARBA00022608"/>
    </source>
</evidence>
<evidence type="ECO:0000256" key="11">
    <source>
        <dbReference type="ARBA" id="ARBA00023030"/>
    </source>
</evidence>
<dbReference type="GO" id="GO:0008191">
    <property type="term" value="F:metalloendopeptidase inhibitor activity"/>
    <property type="evidence" value="ECO:0007669"/>
    <property type="project" value="InterPro"/>
</dbReference>
<evidence type="ECO:0000256" key="8">
    <source>
        <dbReference type="ARBA" id="ARBA00022723"/>
    </source>
</evidence>
<evidence type="ECO:0000313" key="21">
    <source>
        <dbReference type="EMBL" id="AHL39255.1"/>
    </source>
</evidence>
<keyword evidence="14" id="KW-0481">Metalloenzyme inhibitor</keyword>
<keyword evidence="8 17" id="KW-0479">Metal-binding</keyword>
<keyword evidence="13" id="KW-0325">Glycoprotein</keyword>
<keyword evidence="9 19" id="KW-0732">Signal</keyword>
<comment type="similarity">
    <text evidence="2">Belongs to the protease inhibitor I35 (TIMP) family.</text>
</comment>
<dbReference type="GO" id="GO:0046872">
    <property type="term" value="F:metal ion binding"/>
    <property type="evidence" value="ECO:0007669"/>
    <property type="project" value="UniProtKB-KW"/>
</dbReference>
<evidence type="ECO:0000256" key="15">
    <source>
        <dbReference type="ARBA" id="ARBA00025946"/>
    </source>
</evidence>
<dbReference type="InterPro" id="IPR001820">
    <property type="entry name" value="TIMP"/>
</dbReference>
<dbReference type="GO" id="GO:0005615">
    <property type="term" value="C:extracellular space"/>
    <property type="evidence" value="ECO:0007669"/>
    <property type="project" value="TreeGrafter"/>
</dbReference>
<proteinExistence type="inferred from homology"/>
<evidence type="ECO:0000256" key="2">
    <source>
        <dbReference type="ARBA" id="ARBA00011027"/>
    </source>
</evidence>
<name>W8PWP8_9SALA</name>
<feature type="disulfide bond" evidence="18">
    <location>
        <begin position="146"/>
        <end position="151"/>
    </location>
</feature>
<dbReference type="PROSITE" id="PS50189">
    <property type="entry name" value="NTR"/>
    <property type="match status" value="1"/>
</dbReference>
<dbReference type="PANTHER" id="PTHR11844:SF20">
    <property type="entry name" value="METALLOPROTEINASE INHIBITOR 1"/>
    <property type="match status" value="1"/>
</dbReference>
<keyword evidence="12 18" id="KW-1015">Disulfide bond</keyword>
<feature type="chain" id="PRO_5004914045" description="Metalloproteinase inhibitor 1" evidence="19">
    <location>
        <begin position="21"/>
        <end position="192"/>
    </location>
</feature>
<gene>
    <name evidence="21" type="primary">C3</name>
</gene>
<dbReference type="EMBL" id="KJ187081">
    <property type="protein sequence ID" value="AHL39255.1"/>
    <property type="molecule type" value="Genomic_DNA"/>
</dbReference>
<comment type="subunit">
    <text evidence="15">Interacts with MMP1, MMP3, MMP10 and MMP13, but has only very low affinity for MMP14. Interacts with CD63; identified in a complex with CD63 and ITGB1.</text>
</comment>
<evidence type="ECO:0000256" key="7">
    <source>
        <dbReference type="ARBA" id="ARBA00022690"/>
    </source>
</evidence>
<dbReference type="SMART" id="SM00206">
    <property type="entry name" value="NTR"/>
    <property type="match status" value="1"/>
</dbReference>
<dbReference type="InterPro" id="IPR027465">
    <property type="entry name" value="TIMP_C"/>
</dbReference>
<feature type="signal peptide" evidence="19">
    <location>
        <begin position="1"/>
        <end position="20"/>
    </location>
</feature>
<evidence type="ECO:0000256" key="17">
    <source>
        <dbReference type="PIRSR" id="PIRSR601820-1"/>
    </source>
</evidence>
<evidence type="ECO:0000256" key="3">
    <source>
        <dbReference type="ARBA" id="ARBA00013524"/>
    </source>
</evidence>
<dbReference type="GO" id="GO:0002020">
    <property type="term" value="F:protease binding"/>
    <property type="evidence" value="ECO:0007669"/>
    <property type="project" value="TreeGrafter"/>
</dbReference>
<feature type="disulfide bond" evidence="18">
    <location>
        <begin position="160"/>
        <end position="178"/>
    </location>
</feature>
<evidence type="ECO:0000256" key="9">
    <source>
        <dbReference type="ARBA" id="ARBA00022729"/>
    </source>
</evidence>
<evidence type="ECO:0000259" key="20">
    <source>
        <dbReference type="PROSITE" id="PS50189"/>
    </source>
</evidence>
<dbReference type="SUPFAM" id="SSF50242">
    <property type="entry name" value="TIMP-like"/>
    <property type="match status" value="1"/>
</dbReference>
<sequence length="192" mass="21306">MWLYLTLSLLSLAAYPPTEACSCPKPHLQSASCNSDFVIMAKFLGNPNEDESDWIRHGVKVYEAMKGGEEAQKLDVVYSRTQFGCAYRHDTHDYTSVYVIAGKMEDGRAVVDSCSFIKLLHELIAGQVMGIRGTYQQGCDCIIVPCLSGLCDGSPSSNQCFWDQYGTSTTSQEVNERCAKNEQGNCAWMWAL</sequence>
<evidence type="ECO:0000256" key="18">
    <source>
        <dbReference type="PIRSR" id="PIRSR601820-3"/>
    </source>
</evidence>
<evidence type="ECO:0000256" key="1">
    <source>
        <dbReference type="ARBA" id="ARBA00004613"/>
    </source>
</evidence>
<dbReference type="InterPro" id="IPR001134">
    <property type="entry name" value="Netrin_domain"/>
</dbReference>
<evidence type="ECO:0000256" key="13">
    <source>
        <dbReference type="ARBA" id="ARBA00023180"/>
    </source>
</evidence>
<dbReference type="Pfam" id="PF00965">
    <property type="entry name" value="TIMP"/>
    <property type="match status" value="1"/>
</dbReference>
<dbReference type="GO" id="GO:0031012">
    <property type="term" value="C:extracellular matrix"/>
    <property type="evidence" value="ECO:0007669"/>
    <property type="project" value="TreeGrafter"/>
</dbReference>
<dbReference type="GO" id="GO:0008083">
    <property type="term" value="F:growth factor activity"/>
    <property type="evidence" value="ECO:0007669"/>
    <property type="project" value="UniProtKB-KW"/>
</dbReference>
<keyword evidence="4" id="KW-0964">Secreted</keyword>
<feature type="disulfide bond" evidence="18">
    <location>
        <begin position="33"/>
        <end position="139"/>
    </location>
</feature>
<feature type="binding site" evidence="17">
    <location>
        <position position="21"/>
    </location>
    <ligand>
        <name>Zn(2+)</name>
        <dbReference type="ChEBI" id="CHEBI:29105"/>
        <note>ligand shared with metalloproteinase partner</note>
    </ligand>
</feature>
<keyword evidence="11" id="KW-0339">Growth factor</keyword>
<accession>W8PWP8</accession>
<keyword evidence="7" id="KW-0646">Protease inhibitor</keyword>
<protein>
    <recommendedName>
        <fullName evidence="3">Metalloproteinase inhibitor 1</fullName>
    </recommendedName>
    <alternativeName>
        <fullName evidence="16">Tissue inhibitor of metalloproteinases 1</fullName>
    </alternativeName>
</protein>
<feature type="domain" description="NTR" evidence="20">
    <location>
        <begin position="21"/>
        <end position="139"/>
    </location>
</feature>